<dbReference type="SUPFAM" id="SSF47473">
    <property type="entry name" value="EF-hand"/>
    <property type="match status" value="1"/>
</dbReference>
<proteinExistence type="predicted"/>
<gene>
    <name evidence="5" type="ORF">Ctob_006733</name>
</gene>
<dbReference type="InterPro" id="IPR051581">
    <property type="entry name" value="Ca-bind"/>
</dbReference>
<protein>
    <submittedName>
        <fullName evidence="5">Calcyphosin-like protein</fullName>
    </submittedName>
</protein>
<dbReference type="Gene3D" id="1.10.238.10">
    <property type="entry name" value="EF-hand"/>
    <property type="match status" value="1"/>
</dbReference>
<dbReference type="PANTHER" id="PTHR34524:SF6">
    <property type="entry name" value="CALCYPHOSINE LIKE"/>
    <property type="match status" value="1"/>
</dbReference>
<dbReference type="InterPro" id="IPR002048">
    <property type="entry name" value="EF_hand_dom"/>
</dbReference>
<keyword evidence="2" id="KW-0677">Repeat</keyword>
<keyword evidence="3" id="KW-0106">Calcium</keyword>
<comment type="caution">
    <text evidence="5">The sequence shown here is derived from an EMBL/GenBank/DDBJ whole genome shotgun (WGS) entry which is preliminary data.</text>
</comment>
<dbReference type="GO" id="GO:0005509">
    <property type="term" value="F:calcium ion binding"/>
    <property type="evidence" value="ECO:0007669"/>
    <property type="project" value="InterPro"/>
</dbReference>
<dbReference type="EMBL" id="JWZX01003228">
    <property type="protein sequence ID" value="KOO23007.1"/>
    <property type="molecule type" value="Genomic_DNA"/>
</dbReference>
<dbReference type="Proteomes" id="UP000037460">
    <property type="component" value="Unassembled WGS sequence"/>
</dbReference>
<dbReference type="OrthoDB" id="444540at2759"/>
<dbReference type="Pfam" id="PF13833">
    <property type="entry name" value="EF-hand_8"/>
    <property type="match status" value="1"/>
</dbReference>
<evidence type="ECO:0000256" key="1">
    <source>
        <dbReference type="ARBA" id="ARBA00022723"/>
    </source>
</evidence>
<keyword evidence="1" id="KW-0479">Metal-binding</keyword>
<evidence type="ECO:0000256" key="2">
    <source>
        <dbReference type="ARBA" id="ARBA00022737"/>
    </source>
</evidence>
<reference evidence="6" key="1">
    <citation type="journal article" date="2015" name="PLoS Genet.">
        <title>Genome Sequence and Transcriptome Analyses of Chrysochromulina tobin: Metabolic Tools for Enhanced Algal Fitness in the Prominent Order Prymnesiales (Haptophyceae).</title>
        <authorList>
            <person name="Hovde B.T."/>
            <person name="Deodato C.R."/>
            <person name="Hunsperger H.M."/>
            <person name="Ryken S.A."/>
            <person name="Yost W."/>
            <person name="Jha R.K."/>
            <person name="Patterson J."/>
            <person name="Monnat R.J. Jr."/>
            <person name="Barlow S.B."/>
            <person name="Starkenburg S.R."/>
            <person name="Cattolico R.A."/>
        </authorList>
    </citation>
    <scope>NUCLEOTIDE SEQUENCE</scope>
    <source>
        <strain evidence="6">CCMP291</strain>
    </source>
</reference>
<dbReference type="PROSITE" id="PS50222">
    <property type="entry name" value="EF_HAND_2"/>
    <property type="match status" value="1"/>
</dbReference>
<dbReference type="InterPro" id="IPR018247">
    <property type="entry name" value="EF_Hand_1_Ca_BS"/>
</dbReference>
<evidence type="ECO:0000259" key="4">
    <source>
        <dbReference type="PROSITE" id="PS50222"/>
    </source>
</evidence>
<name>A0A0M0J9K1_9EUKA</name>
<sequence length="221" mass="24209">MQDVGSLNAQEIGMAFRLFDPDASNSIGQTEFLKGIRGGLNAERKVLVHQIFKGLNTGGDGKIRQKDMEVKYKGADIAPMMRAFGNRGKDGVITPEDFEDYYSGLSASMPTMEDNRYFALMMRNTWHIPSGGAQAANAVNNANSRVQVTHLDGTQTIESIDDNLGLDLTDQAAVLSKLKKQGIWDVVYAVELSVEMSGNINPAQSYQGDYVKLEGILKKLV</sequence>
<accession>A0A0M0J9K1</accession>
<keyword evidence="6" id="KW-1185">Reference proteome</keyword>
<evidence type="ECO:0000313" key="5">
    <source>
        <dbReference type="EMBL" id="KOO23007.1"/>
    </source>
</evidence>
<evidence type="ECO:0000256" key="3">
    <source>
        <dbReference type="ARBA" id="ARBA00022837"/>
    </source>
</evidence>
<feature type="domain" description="EF-hand" evidence="4">
    <location>
        <begin position="7"/>
        <end position="42"/>
    </location>
</feature>
<dbReference type="AlphaFoldDB" id="A0A0M0J9K1"/>
<dbReference type="InterPro" id="IPR011992">
    <property type="entry name" value="EF-hand-dom_pair"/>
</dbReference>
<dbReference type="PANTHER" id="PTHR34524">
    <property type="entry name" value="CALCYPHOSIN"/>
    <property type="match status" value="1"/>
</dbReference>
<dbReference type="PROSITE" id="PS00018">
    <property type="entry name" value="EF_HAND_1"/>
    <property type="match status" value="1"/>
</dbReference>
<evidence type="ECO:0000313" key="6">
    <source>
        <dbReference type="Proteomes" id="UP000037460"/>
    </source>
</evidence>
<organism evidence="5 6">
    <name type="scientific">Chrysochromulina tobinii</name>
    <dbReference type="NCBI Taxonomy" id="1460289"/>
    <lineage>
        <taxon>Eukaryota</taxon>
        <taxon>Haptista</taxon>
        <taxon>Haptophyta</taxon>
        <taxon>Prymnesiophyceae</taxon>
        <taxon>Prymnesiales</taxon>
        <taxon>Chrysochromulinaceae</taxon>
        <taxon>Chrysochromulina</taxon>
    </lineage>
</organism>